<dbReference type="AlphaFoldDB" id="A0A3B0UNN8"/>
<proteinExistence type="predicted"/>
<gene>
    <name evidence="1" type="ORF">MNBD_BACTEROID07-1343</name>
</gene>
<name>A0A3B0UNN8_9ZZZZ</name>
<sequence length="57" mass="6751">RNRILGDGVMYGNFEFRWKFYKFHFINQNFIIAVDHGKTFNVQDGTSGTYMGLGYMF</sequence>
<evidence type="ECO:0000313" key="1">
    <source>
        <dbReference type="EMBL" id="VAW29823.1"/>
    </source>
</evidence>
<feature type="non-terminal residue" evidence="1">
    <location>
        <position position="1"/>
    </location>
</feature>
<organism evidence="1">
    <name type="scientific">hydrothermal vent metagenome</name>
    <dbReference type="NCBI Taxonomy" id="652676"/>
    <lineage>
        <taxon>unclassified sequences</taxon>
        <taxon>metagenomes</taxon>
        <taxon>ecological metagenomes</taxon>
    </lineage>
</organism>
<reference evidence="1" key="1">
    <citation type="submission" date="2018-06" db="EMBL/GenBank/DDBJ databases">
        <authorList>
            <person name="Zhirakovskaya E."/>
        </authorList>
    </citation>
    <scope>NUCLEOTIDE SEQUENCE</scope>
</reference>
<accession>A0A3B0UNN8</accession>
<protein>
    <submittedName>
        <fullName evidence="1">Uncharacterized protein</fullName>
    </submittedName>
</protein>
<dbReference type="EMBL" id="UOET01000433">
    <property type="protein sequence ID" value="VAW29823.1"/>
    <property type="molecule type" value="Genomic_DNA"/>
</dbReference>